<dbReference type="GO" id="GO:0004222">
    <property type="term" value="F:metalloendopeptidase activity"/>
    <property type="evidence" value="ECO:0007669"/>
    <property type="project" value="InterPro"/>
</dbReference>
<evidence type="ECO:0000256" key="8">
    <source>
        <dbReference type="SAM" id="Phobius"/>
    </source>
</evidence>
<protein>
    <recommendedName>
        <fullName evidence="9">Peptidase M48 domain-containing protein</fullName>
    </recommendedName>
</protein>
<feature type="region of interest" description="Disordered" evidence="7">
    <location>
        <begin position="728"/>
        <end position="750"/>
    </location>
</feature>
<keyword evidence="3" id="KW-0479">Metal-binding</keyword>
<dbReference type="Proteomes" id="UP000827549">
    <property type="component" value="Chromosome 3"/>
</dbReference>
<feature type="transmembrane region" description="Helical" evidence="8">
    <location>
        <begin position="338"/>
        <end position="359"/>
    </location>
</feature>
<name>A0AAF0YC48_9TREE</name>
<dbReference type="GO" id="GO:0046872">
    <property type="term" value="F:metal ion binding"/>
    <property type="evidence" value="ECO:0007669"/>
    <property type="project" value="UniProtKB-KW"/>
</dbReference>
<dbReference type="PANTHER" id="PTHR22726:SF18">
    <property type="entry name" value="PEPTIDASE M48 DOMAIN-CONTAINING PROTEIN"/>
    <property type="match status" value="1"/>
</dbReference>
<keyword evidence="5" id="KW-0862">Zinc</keyword>
<dbReference type="RefSeq" id="XP_062627161.1">
    <property type="nucleotide sequence ID" value="XM_062771177.1"/>
</dbReference>
<keyword evidence="8" id="KW-0812">Transmembrane</keyword>
<comment type="cofactor">
    <cofactor evidence="1">
        <name>Zn(2+)</name>
        <dbReference type="ChEBI" id="CHEBI:29105"/>
    </cofactor>
</comment>
<feature type="domain" description="Peptidase M48" evidence="9">
    <location>
        <begin position="492"/>
        <end position="722"/>
    </location>
</feature>
<evidence type="ECO:0000259" key="9">
    <source>
        <dbReference type="Pfam" id="PF01435"/>
    </source>
</evidence>
<keyword evidence="2" id="KW-0645">Protease</keyword>
<dbReference type="GO" id="GO:0034982">
    <property type="term" value="P:mitochondrial protein processing"/>
    <property type="evidence" value="ECO:0007669"/>
    <property type="project" value="TreeGrafter"/>
</dbReference>
<dbReference type="EMBL" id="CP086716">
    <property type="protein sequence ID" value="WOO81129.1"/>
    <property type="molecule type" value="Genomic_DNA"/>
</dbReference>
<keyword evidence="4" id="KW-0378">Hydrolase</keyword>
<dbReference type="GeneID" id="87807899"/>
<evidence type="ECO:0000313" key="11">
    <source>
        <dbReference type="Proteomes" id="UP000827549"/>
    </source>
</evidence>
<dbReference type="InterPro" id="IPR001915">
    <property type="entry name" value="Peptidase_M48"/>
</dbReference>
<dbReference type="AlphaFoldDB" id="A0AAF0YC48"/>
<dbReference type="Pfam" id="PF01435">
    <property type="entry name" value="Peptidase_M48"/>
    <property type="match status" value="1"/>
</dbReference>
<evidence type="ECO:0000256" key="7">
    <source>
        <dbReference type="SAM" id="MobiDB-lite"/>
    </source>
</evidence>
<keyword evidence="8" id="KW-0472">Membrane</keyword>
<keyword evidence="6" id="KW-0482">Metalloprotease</keyword>
<feature type="compositionally biased region" description="Basic and acidic residues" evidence="7">
    <location>
        <begin position="728"/>
        <end position="737"/>
    </location>
</feature>
<evidence type="ECO:0000256" key="4">
    <source>
        <dbReference type="ARBA" id="ARBA00022801"/>
    </source>
</evidence>
<evidence type="ECO:0000256" key="2">
    <source>
        <dbReference type="ARBA" id="ARBA00022670"/>
    </source>
</evidence>
<reference evidence="10" key="1">
    <citation type="submission" date="2023-10" db="EMBL/GenBank/DDBJ databases">
        <authorList>
            <person name="Noh H."/>
        </authorList>
    </citation>
    <scope>NUCLEOTIDE SEQUENCE</scope>
    <source>
        <strain evidence="10">DUCC4014</strain>
    </source>
</reference>
<evidence type="ECO:0000256" key="5">
    <source>
        <dbReference type="ARBA" id="ARBA00022833"/>
    </source>
</evidence>
<keyword evidence="8" id="KW-1133">Transmembrane helix</keyword>
<feature type="compositionally biased region" description="Pro residues" evidence="7">
    <location>
        <begin position="453"/>
        <end position="463"/>
    </location>
</feature>
<evidence type="ECO:0000256" key="6">
    <source>
        <dbReference type="ARBA" id="ARBA00023049"/>
    </source>
</evidence>
<evidence type="ECO:0000256" key="3">
    <source>
        <dbReference type="ARBA" id="ARBA00022723"/>
    </source>
</evidence>
<accession>A0AAF0YC48</accession>
<dbReference type="PANTHER" id="PTHR22726">
    <property type="entry name" value="METALLOENDOPEPTIDASE OMA1"/>
    <property type="match status" value="1"/>
</dbReference>
<sequence>MFHLHHSALSSPLRHSIHNSILLRPSASAANLVRRIGARAAPITPTLATATTHLLHNTNTTSPQRLQWLSTSTTHSGQQPPTTPPQLPKPQWDTRIAQLRGSPHSAWPPPTTRVGLQLNRPEFRSRSRGVDTVRPFHATARRDALPLIPGVLAIVKGTSLLTLATAFSRILISFFPLGTLATFRLARGVTWLSQDKRVPTASPEADEFYKMWCEGERGVRVTMDEALQLVHAPEKETGGIEGLLAPDGRVAYSIPLPKHWRRHDPSRKKPAEDDPKCEHDAWVKKTQRYIRASFFFLPPLPPVSVRYYNELTHQERGEVDALRRYWISLRMFKDRLRVSRVVVAMLVGVPILLLVGVWATGLERVPLTGRWRLILLTPEEEDVVATSLEGANWYKSVINLLTTPEKPAPPVLPFSDWRWQWVQSTLRHIESATIAAAERSEQGLPRPADAPDLYPPKPSYPLRPRPRVSARLHAALPGSDAMSGLEHMELGPPYNILIMDSPDKNAFSYGFGGKGAGGIVIFTGLLDEILKHNNAPPPPEPAPQSGGFFGGLFSSTPQRARATPQPTEEQTLHLAMVLSHEMGHLLLSHHLETLSHQQVLWPSILNFSIDLIRACIWPFTIFLGPTVNDALANVGRTSAEEMSQRLGHVGFEYKHEYEADLSALRLLAHAGFDPRAAVDEYATSVTHLEEIEKASLPWWTLFKLWESSHPSPDERVTAMREELDRWVREAQKEKEGNPVKGGNDGAWRAE</sequence>
<feature type="region of interest" description="Disordered" evidence="7">
    <location>
        <begin position="438"/>
        <end position="465"/>
    </location>
</feature>
<dbReference type="GO" id="GO:0006515">
    <property type="term" value="P:protein quality control for misfolded or incompletely synthesized proteins"/>
    <property type="evidence" value="ECO:0007669"/>
    <property type="project" value="TreeGrafter"/>
</dbReference>
<feature type="transmembrane region" description="Helical" evidence="8">
    <location>
        <begin position="170"/>
        <end position="187"/>
    </location>
</feature>
<keyword evidence="11" id="KW-1185">Reference proteome</keyword>
<organism evidence="10 11">
    <name type="scientific">Vanrija pseudolonga</name>
    <dbReference type="NCBI Taxonomy" id="143232"/>
    <lineage>
        <taxon>Eukaryota</taxon>
        <taxon>Fungi</taxon>
        <taxon>Dikarya</taxon>
        <taxon>Basidiomycota</taxon>
        <taxon>Agaricomycotina</taxon>
        <taxon>Tremellomycetes</taxon>
        <taxon>Trichosporonales</taxon>
        <taxon>Trichosporonaceae</taxon>
        <taxon>Vanrija</taxon>
    </lineage>
</organism>
<gene>
    <name evidence="10" type="ORF">LOC62_03G004663</name>
</gene>
<proteinExistence type="predicted"/>
<dbReference type="InterPro" id="IPR051156">
    <property type="entry name" value="Mito/Outer_Membr_Metalloprot"/>
</dbReference>
<evidence type="ECO:0000256" key="1">
    <source>
        <dbReference type="ARBA" id="ARBA00001947"/>
    </source>
</evidence>
<evidence type="ECO:0000313" key="10">
    <source>
        <dbReference type="EMBL" id="WOO81129.1"/>
    </source>
</evidence>
<dbReference type="GO" id="GO:0005743">
    <property type="term" value="C:mitochondrial inner membrane"/>
    <property type="evidence" value="ECO:0007669"/>
    <property type="project" value="TreeGrafter"/>
</dbReference>